<dbReference type="Gene3D" id="1.10.340.30">
    <property type="entry name" value="Hypothetical protein, domain 2"/>
    <property type="match status" value="1"/>
</dbReference>
<sequence length="210" mass="24297">MGYYEALSKTLGPSHWWPGETPFEIAVGAILVQNTNWKNVEKAIHNLKENDALTLQGIRKLSLEELQELIRPSGFFRIKSVRLINFLDFLDDNSAECITDLAAFDTFTLREKLLSVKGIGPETADSILLYALKKPIFVVDAYTRRIFNRHMLIHEDIEYHELQDFFMDVLRDDVQLFNEYHALLVKTAKEWCKKTDPDCDNCPLGKFLNN</sequence>
<gene>
    <name evidence="7" type="ORF">SAMN05660337_2248</name>
</gene>
<dbReference type="InterPro" id="IPR003583">
    <property type="entry name" value="Hlx-hairpin-Hlx_DNA-bd_motif"/>
</dbReference>
<dbReference type="EMBL" id="FNGA01000003">
    <property type="protein sequence ID" value="SDL14527.1"/>
    <property type="molecule type" value="Genomic_DNA"/>
</dbReference>
<dbReference type="PANTHER" id="PTHR10359">
    <property type="entry name" value="A/G-SPECIFIC ADENINE GLYCOSYLASE/ENDONUCLEASE III"/>
    <property type="match status" value="1"/>
</dbReference>
<evidence type="ECO:0000256" key="2">
    <source>
        <dbReference type="ARBA" id="ARBA00022723"/>
    </source>
</evidence>
<evidence type="ECO:0000259" key="6">
    <source>
        <dbReference type="SMART" id="SM00478"/>
    </source>
</evidence>
<dbReference type="AlphaFoldDB" id="A0A1G9HNF9"/>
<evidence type="ECO:0000256" key="1">
    <source>
        <dbReference type="ARBA" id="ARBA00022485"/>
    </source>
</evidence>
<keyword evidence="1" id="KW-0004">4Fe-4S</keyword>
<dbReference type="GO" id="GO:0003677">
    <property type="term" value="F:DNA binding"/>
    <property type="evidence" value="ECO:0007669"/>
    <property type="project" value="InterPro"/>
</dbReference>
<evidence type="ECO:0000313" key="7">
    <source>
        <dbReference type="EMBL" id="SDL14527.1"/>
    </source>
</evidence>
<evidence type="ECO:0000256" key="4">
    <source>
        <dbReference type="ARBA" id="ARBA00023014"/>
    </source>
</evidence>
<feature type="domain" description="Helix-hairpin-helix DNA-binding motif class 1" evidence="5">
    <location>
        <begin position="111"/>
        <end position="130"/>
    </location>
</feature>
<accession>A0A1G9HNF9</accession>
<organism evidence="7 8">
    <name type="scientific">Maridesulfovibrio ferrireducens</name>
    <dbReference type="NCBI Taxonomy" id="246191"/>
    <lineage>
        <taxon>Bacteria</taxon>
        <taxon>Pseudomonadati</taxon>
        <taxon>Thermodesulfobacteriota</taxon>
        <taxon>Desulfovibrionia</taxon>
        <taxon>Desulfovibrionales</taxon>
        <taxon>Desulfovibrionaceae</taxon>
        <taxon>Maridesulfovibrio</taxon>
    </lineage>
</organism>
<evidence type="ECO:0000313" key="8">
    <source>
        <dbReference type="Proteomes" id="UP000199053"/>
    </source>
</evidence>
<dbReference type="CDD" id="cd00056">
    <property type="entry name" value="ENDO3c"/>
    <property type="match status" value="1"/>
</dbReference>
<dbReference type="GO" id="GO:0006284">
    <property type="term" value="P:base-excision repair"/>
    <property type="evidence" value="ECO:0007669"/>
    <property type="project" value="InterPro"/>
</dbReference>
<dbReference type="Proteomes" id="UP000199053">
    <property type="component" value="Unassembled WGS sequence"/>
</dbReference>
<dbReference type="SMART" id="SM00278">
    <property type="entry name" value="HhH1"/>
    <property type="match status" value="1"/>
</dbReference>
<dbReference type="PANTHER" id="PTHR10359:SF19">
    <property type="entry name" value="DNA REPAIR GLYCOSYLASE MJ1434-RELATED"/>
    <property type="match status" value="1"/>
</dbReference>
<protein>
    <submittedName>
        <fullName evidence="7">DNA-3-methyladenine glycosylase III</fullName>
    </submittedName>
</protein>
<reference evidence="8" key="1">
    <citation type="submission" date="2016-10" db="EMBL/GenBank/DDBJ databases">
        <authorList>
            <person name="Varghese N."/>
            <person name="Submissions S."/>
        </authorList>
    </citation>
    <scope>NUCLEOTIDE SEQUENCE [LARGE SCALE GENOMIC DNA]</scope>
    <source>
        <strain evidence="8">DSM 16995</strain>
    </source>
</reference>
<proteinExistence type="predicted"/>
<name>A0A1G9HNF9_9BACT</name>
<dbReference type="SUPFAM" id="SSF48150">
    <property type="entry name" value="DNA-glycosylase"/>
    <property type="match status" value="1"/>
</dbReference>
<dbReference type="InterPro" id="IPR011257">
    <property type="entry name" value="DNA_glycosylase"/>
</dbReference>
<keyword evidence="2" id="KW-0479">Metal-binding</keyword>
<evidence type="ECO:0000256" key="3">
    <source>
        <dbReference type="ARBA" id="ARBA00023004"/>
    </source>
</evidence>
<dbReference type="GO" id="GO:0003824">
    <property type="term" value="F:catalytic activity"/>
    <property type="evidence" value="ECO:0007669"/>
    <property type="project" value="InterPro"/>
</dbReference>
<feature type="domain" description="HhH-GPD" evidence="6">
    <location>
        <begin position="31"/>
        <end position="190"/>
    </location>
</feature>
<dbReference type="InterPro" id="IPR023170">
    <property type="entry name" value="HhH_base_excis_C"/>
</dbReference>
<dbReference type="Pfam" id="PF00730">
    <property type="entry name" value="HhH-GPD"/>
    <property type="match status" value="1"/>
</dbReference>
<evidence type="ECO:0000259" key="5">
    <source>
        <dbReference type="SMART" id="SM00278"/>
    </source>
</evidence>
<keyword evidence="4" id="KW-0411">Iron-sulfur</keyword>
<dbReference type="GO" id="GO:0051539">
    <property type="term" value="F:4 iron, 4 sulfur cluster binding"/>
    <property type="evidence" value="ECO:0007669"/>
    <property type="project" value="UniProtKB-KW"/>
</dbReference>
<dbReference type="PIRSF" id="PIRSF001435">
    <property type="entry name" value="Nth"/>
    <property type="match status" value="1"/>
</dbReference>
<keyword evidence="3" id="KW-0408">Iron</keyword>
<dbReference type="SMART" id="SM00478">
    <property type="entry name" value="ENDO3c"/>
    <property type="match status" value="1"/>
</dbReference>
<dbReference type="GO" id="GO:0046872">
    <property type="term" value="F:metal ion binding"/>
    <property type="evidence" value="ECO:0007669"/>
    <property type="project" value="UniProtKB-KW"/>
</dbReference>
<keyword evidence="8" id="KW-1185">Reference proteome</keyword>
<dbReference type="InterPro" id="IPR003265">
    <property type="entry name" value="HhH-GPD_domain"/>
</dbReference>
<dbReference type="STRING" id="246191.SAMN05660337_2248"/>
<dbReference type="Gene3D" id="1.10.1670.10">
    <property type="entry name" value="Helix-hairpin-Helix base-excision DNA repair enzymes (C-terminal)"/>
    <property type="match status" value="1"/>
</dbReference>